<organism evidence="3 4">
    <name type="scientific">Brevibacillus fluminis</name>
    <dbReference type="NCBI Taxonomy" id="511487"/>
    <lineage>
        <taxon>Bacteria</taxon>
        <taxon>Bacillati</taxon>
        <taxon>Bacillota</taxon>
        <taxon>Bacilli</taxon>
        <taxon>Bacillales</taxon>
        <taxon>Paenibacillaceae</taxon>
        <taxon>Brevibacillus</taxon>
    </lineage>
</organism>
<dbReference type="Proteomes" id="UP000271031">
    <property type="component" value="Unassembled WGS sequence"/>
</dbReference>
<keyword evidence="4" id="KW-1185">Reference proteome</keyword>
<evidence type="ECO:0000313" key="4">
    <source>
        <dbReference type="Proteomes" id="UP000271031"/>
    </source>
</evidence>
<dbReference type="Pfam" id="PF08327">
    <property type="entry name" value="AHSA1"/>
    <property type="match status" value="1"/>
</dbReference>
<feature type="domain" description="Activator of Hsp90 ATPase homologue 1/2-like C-terminal" evidence="2">
    <location>
        <begin position="6"/>
        <end position="126"/>
    </location>
</feature>
<dbReference type="InterPro" id="IPR023393">
    <property type="entry name" value="START-like_dom_sf"/>
</dbReference>
<proteinExistence type="inferred from homology"/>
<reference evidence="3 4" key="1">
    <citation type="submission" date="2018-10" db="EMBL/GenBank/DDBJ databases">
        <title>Phylogenomics of Brevibacillus.</title>
        <authorList>
            <person name="Dunlap C."/>
        </authorList>
    </citation>
    <scope>NUCLEOTIDE SEQUENCE [LARGE SCALE GENOMIC DNA]</scope>
    <source>
        <strain evidence="3 4">JCM 15716</strain>
    </source>
</reference>
<evidence type="ECO:0000259" key="2">
    <source>
        <dbReference type="Pfam" id="PF08327"/>
    </source>
</evidence>
<dbReference type="SUPFAM" id="SSF55961">
    <property type="entry name" value="Bet v1-like"/>
    <property type="match status" value="1"/>
</dbReference>
<gene>
    <name evidence="3" type="ORF">EDM56_21560</name>
</gene>
<dbReference type="CDD" id="cd08901">
    <property type="entry name" value="SRPBCC_CalC_Aha1-like_8"/>
    <property type="match status" value="1"/>
</dbReference>
<dbReference type="InterPro" id="IPR013538">
    <property type="entry name" value="ASHA1/2-like_C"/>
</dbReference>
<protein>
    <recommendedName>
        <fullName evidence="2">Activator of Hsp90 ATPase homologue 1/2-like C-terminal domain-containing protein</fullName>
    </recommendedName>
</protein>
<dbReference type="Gene3D" id="3.30.530.20">
    <property type="match status" value="1"/>
</dbReference>
<dbReference type="OrthoDB" id="2364866at2"/>
<name>A0A3M8D9P1_9BACL</name>
<comment type="similarity">
    <text evidence="1">Belongs to the AHA1 family.</text>
</comment>
<sequence length="137" mass="15384">MKIAKPATDVFEAFVNPENMAHYWFTSGSGRWEQGKTITLRYEEYNAQLDITILEIEENKKIVYQWGGAGEQTVVTIAFDEAADATTIVDVSEDGWKENDPALLDKLLGNKEGWVYVLTCLKGFLEYGVSLRGALVK</sequence>
<accession>A0A3M8D9P1</accession>
<evidence type="ECO:0000256" key="1">
    <source>
        <dbReference type="ARBA" id="ARBA00006817"/>
    </source>
</evidence>
<evidence type="ECO:0000313" key="3">
    <source>
        <dbReference type="EMBL" id="RNB84752.1"/>
    </source>
</evidence>
<dbReference type="EMBL" id="RHHQ01000017">
    <property type="protein sequence ID" value="RNB84752.1"/>
    <property type="molecule type" value="Genomic_DNA"/>
</dbReference>
<dbReference type="AlphaFoldDB" id="A0A3M8D9P1"/>
<comment type="caution">
    <text evidence="3">The sequence shown here is derived from an EMBL/GenBank/DDBJ whole genome shotgun (WGS) entry which is preliminary data.</text>
</comment>